<reference evidence="8" key="1">
    <citation type="submission" date="2014-12" db="EMBL/GenBank/DDBJ databases">
        <authorList>
            <person name="Huang H.-H."/>
            <person name="Chen S.-C."/>
            <person name="Lai M.-C."/>
        </authorList>
    </citation>
    <scope>NUCLEOTIDE SEQUENCE</scope>
    <source>
        <strain evidence="8">K1F9705b</strain>
    </source>
</reference>
<dbReference type="PRINTS" id="PR00973">
    <property type="entry name" value="RIBOSOMALS17"/>
</dbReference>
<gene>
    <name evidence="7" type="primary">rps17</name>
    <name evidence="8" type="ORF">RJ53_07355</name>
</gene>
<protein>
    <recommendedName>
        <fullName evidence="7">Small ribosomal subunit protein uS17</fullName>
    </recommendedName>
</protein>
<evidence type="ECO:0000313" key="8">
    <source>
        <dbReference type="EMBL" id="MBR1369317.1"/>
    </source>
</evidence>
<dbReference type="CDD" id="cd00364">
    <property type="entry name" value="Ribosomal_uS17"/>
    <property type="match status" value="1"/>
</dbReference>
<dbReference type="InterPro" id="IPR000266">
    <property type="entry name" value="Ribosomal_uS17"/>
</dbReference>
<keyword evidence="6 7" id="KW-0687">Ribonucleoprotein</keyword>
<name>A0A8J7WAE2_9EURY</name>
<comment type="function">
    <text evidence="7">One of the primary rRNA binding proteins, it binds specifically to the 5'-end of 16S ribosomal RNA.</text>
</comment>
<dbReference type="OrthoDB" id="10698at2157"/>
<dbReference type="EMBL" id="JWHL01000011">
    <property type="protein sequence ID" value="MBR1369317.1"/>
    <property type="molecule type" value="Genomic_DNA"/>
</dbReference>
<keyword evidence="9" id="KW-1185">Reference proteome</keyword>
<keyword evidence="4 7" id="KW-0694">RNA-binding</keyword>
<dbReference type="RefSeq" id="WP_211531017.1">
    <property type="nucleotide sequence ID" value="NZ_JWHL01000011.1"/>
</dbReference>
<dbReference type="InterPro" id="IPR019978">
    <property type="entry name" value="Ribosomal_uS17_archaeal"/>
</dbReference>
<evidence type="ECO:0000256" key="1">
    <source>
        <dbReference type="ARBA" id="ARBA00010254"/>
    </source>
</evidence>
<dbReference type="Pfam" id="PF00366">
    <property type="entry name" value="Ribosomal_S17"/>
    <property type="match status" value="1"/>
</dbReference>
<dbReference type="NCBIfam" id="NF006345">
    <property type="entry name" value="PRK08572.1"/>
    <property type="match status" value="1"/>
</dbReference>
<dbReference type="FunFam" id="2.40.50.1000:FF:000005">
    <property type="entry name" value="30S ribosomal protein S17"/>
    <property type="match status" value="1"/>
</dbReference>
<evidence type="ECO:0000256" key="7">
    <source>
        <dbReference type="HAMAP-Rule" id="MF_01345"/>
    </source>
</evidence>
<dbReference type="PANTHER" id="PTHR10744">
    <property type="entry name" value="40S RIBOSOMAL PROTEIN S11 FAMILY MEMBER"/>
    <property type="match status" value="1"/>
</dbReference>
<comment type="caution">
    <text evidence="8">The sequence shown here is derived from an EMBL/GenBank/DDBJ whole genome shotgun (WGS) entry which is preliminary data.</text>
</comment>
<dbReference type="SUPFAM" id="SSF50249">
    <property type="entry name" value="Nucleic acid-binding proteins"/>
    <property type="match status" value="1"/>
</dbReference>
<dbReference type="NCBIfam" id="TIGR03630">
    <property type="entry name" value="uS17_arch"/>
    <property type="match status" value="1"/>
</dbReference>
<dbReference type="GO" id="GO:0006412">
    <property type="term" value="P:translation"/>
    <property type="evidence" value="ECO:0007669"/>
    <property type="project" value="UniProtKB-UniRule"/>
</dbReference>
<dbReference type="AlphaFoldDB" id="A0A8J7WAE2"/>
<dbReference type="GO" id="GO:0022627">
    <property type="term" value="C:cytosolic small ribosomal subunit"/>
    <property type="evidence" value="ECO:0007669"/>
    <property type="project" value="UniProtKB-UniRule"/>
</dbReference>
<dbReference type="Gene3D" id="2.40.50.1000">
    <property type="match status" value="1"/>
</dbReference>
<keyword evidence="3 7" id="KW-0699">rRNA-binding</keyword>
<dbReference type="InterPro" id="IPR012340">
    <property type="entry name" value="NA-bd_OB-fold"/>
</dbReference>
<dbReference type="Proteomes" id="UP000730161">
    <property type="component" value="Unassembled WGS sequence"/>
</dbReference>
<accession>A0A8J7WAE2</accession>
<comment type="subunit">
    <text evidence="2 7">Part of the 30S ribosomal subunit.</text>
</comment>
<sequence length="108" mass="12243">MARNIGLNVAPPEYECNEDDCPFHGTLPVRGQVITGKVVSEKMKGTVVVQREYLHFIKKYDRYEKRSSKLHAHLPACLHVKVGDEVRVAECRPLNKTTHFVVVEVKSA</sequence>
<dbReference type="PANTHER" id="PTHR10744:SF9">
    <property type="entry name" value="40S RIBOSOMAL PROTEIN S11-RELATED"/>
    <property type="match status" value="1"/>
</dbReference>
<dbReference type="InterPro" id="IPR028333">
    <property type="entry name" value="Ribosomal_uS17_arc/euk"/>
</dbReference>
<evidence type="ECO:0000256" key="4">
    <source>
        <dbReference type="ARBA" id="ARBA00022884"/>
    </source>
</evidence>
<evidence type="ECO:0000256" key="5">
    <source>
        <dbReference type="ARBA" id="ARBA00022980"/>
    </source>
</evidence>
<evidence type="ECO:0000313" key="9">
    <source>
        <dbReference type="Proteomes" id="UP000730161"/>
    </source>
</evidence>
<keyword evidence="5 7" id="KW-0689">Ribosomal protein</keyword>
<dbReference type="GO" id="GO:0019843">
    <property type="term" value="F:rRNA binding"/>
    <property type="evidence" value="ECO:0007669"/>
    <property type="project" value="UniProtKB-UniRule"/>
</dbReference>
<dbReference type="HAMAP" id="MF_01345_A">
    <property type="entry name" value="Ribosomal_uS17_A"/>
    <property type="match status" value="1"/>
</dbReference>
<evidence type="ECO:0000256" key="3">
    <source>
        <dbReference type="ARBA" id="ARBA00022730"/>
    </source>
</evidence>
<proteinExistence type="inferred from homology"/>
<evidence type="ECO:0000256" key="6">
    <source>
        <dbReference type="ARBA" id="ARBA00023274"/>
    </source>
</evidence>
<dbReference type="GO" id="GO:0003735">
    <property type="term" value="F:structural constituent of ribosome"/>
    <property type="evidence" value="ECO:0007669"/>
    <property type="project" value="UniProtKB-UniRule"/>
</dbReference>
<organism evidence="8 9">
    <name type="scientific">Methanocalculus chunghsingensis</name>
    <dbReference type="NCBI Taxonomy" id="156457"/>
    <lineage>
        <taxon>Archaea</taxon>
        <taxon>Methanobacteriati</taxon>
        <taxon>Methanobacteriota</taxon>
        <taxon>Stenosarchaea group</taxon>
        <taxon>Methanomicrobia</taxon>
        <taxon>Methanomicrobiales</taxon>
        <taxon>Methanocalculaceae</taxon>
        <taxon>Methanocalculus</taxon>
    </lineage>
</organism>
<comment type="similarity">
    <text evidence="1 7">Belongs to the universal ribosomal protein uS17 family.</text>
</comment>
<evidence type="ECO:0000256" key="2">
    <source>
        <dbReference type="ARBA" id="ARBA00011458"/>
    </source>
</evidence>